<dbReference type="EMBL" id="MFGA01000002">
    <property type="protein sequence ID" value="OGF21642.1"/>
    <property type="molecule type" value="Genomic_DNA"/>
</dbReference>
<dbReference type="Pfam" id="PF01855">
    <property type="entry name" value="POR_N"/>
    <property type="match status" value="1"/>
</dbReference>
<dbReference type="InterPro" id="IPR002880">
    <property type="entry name" value="Pyrv_Fd/Flavodoxin_OxRdtase_N"/>
</dbReference>
<dbReference type="SUPFAM" id="SSF52518">
    <property type="entry name" value="Thiamin diphosphate-binding fold (THDP-binding)"/>
    <property type="match status" value="1"/>
</dbReference>
<dbReference type="Gene3D" id="3.40.50.920">
    <property type="match status" value="1"/>
</dbReference>
<dbReference type="PANTHER" id="PTHR32154:SF0">
    <property type="entry name" value="PYRUVATE-FLAVODOXIN OXIDOREDUCTASE-RELATED"/>
    <property type="match status" value="1"/>
</dbReference>
<name>A0A1F5S508_9BACT</name>
<feature type="domain" description="Pyruvate flavodoxin/ferredoxin oxidoreductase pyrimidine binding" evidence="2">
    <location>
        <begin position="17"/>
        <end position="232"/>
    </location>
</feature>
<keyword evidence="1" id="KW-0560">Oxidoreductase</keyword>
<dbReference type="CDD" id="cd07034">
    <property type="entry name" value="TPP_PYR_PFOR_IOR-alpha_like"/>
    <property type="match status" value="1"/>
</dbReference>
<comment type="caution">
    <text evidence="4">The sequence shown here is derived from an EMBL/GenBank/DDBJ whole genome shotgun (WGS) entry which is preliminary data.</text>
</comment>
<dbReference type="GO" id="GO:0016491">
    <property type="term" value="F:oxidoreductase activity"/>
    <property type="evidence" value="ECO:0007669"/>
    <property type="project" value="UniProtKB-KW"/>
</dbReference>
<evidence type="ECO:0008006" key="6">
    <source>
        <dbReference type="Google" id="ProtNLM"/>
    </source>
</evidence>
<feature type="domain" description="Pyruvate:ferredoxin oxidoreductase core" evidence="3">
    <location>
        <begin position="266"/>
        <end position="369"/>
    </location>
</feature>
<dbReference type="GO" id="GO:0006979">
    <property type="term" value="P:response to oxidative stress"/>
    <property type="evidence" value="ECO:0007669"/>
    <property type="project" value="TreeGrafter"/>
</dbReference>
<dbReference type="PANTHER" id="PTHR32154">
    <property type="entry name" value="PYRUVATE-FLAVODOXIN OXIDOREDUCTASE-RELATED"/>
    <property type="match status" value="1"/>
</dbReference>
<dbReference type="AlphaFoldDB" id="A0A1F5S508"/>
<evidence type="ECO:0000259" key="3">
    <source>
        <dbReference type="Pfam" id="PF17147"/>
    </source>
</evidence>
<accession>A0A1F5S508</accession>
<dbReference type="Gene3D" id="3.40.50.970">
    <property type="match status" value="1"/>
</dbReference>
<evidence type="ECO:0000313" key="5">
    <source>
        <dbReference type="Proteomes" id="UP000177407"/>
    </source>
</evidence>
<dbReference type="Pfam" id="PF17147">
    <property type="entry name" value="PFOR_II"/>
    <property type="match status" value="1"/>
</dbReference>
<evidence type="ECO:0000256" key="1">
    <source>
        <dbReference type="ARBA" id="ARBA00023002"/>
    </source>
</evidence>
<organism evidence="4 5">
    <name type="scientific">Candidatus Falkowbacteria bacterium RIFOXYA2_FULL_38_12</name>
    <dbReference type="NCBI Taxonomy" id="1797993"/>
    <lineage>
        <taxon>Bacteria</taxon>
        <taxon>Candidatus Falkowiibacteriota</taxon>
    </lineage>
</organism>
<dbReference type="FunFam" id="3.40.50.970:FF:000012">
    <property type="entry name" value="Pyruvate:ferredoxin (Flavodoxin) oxidoreductase"/>
    <property type="match status" value="1"/>
</dbReference>
<evidence type="ECO:0000313" key="4">
    <source>
        <dbReference type="EMBL" id="OGF21642.1"/>
    </source>
</evidence>
<gene>
    <name evidence="4" type="ORF">A2257_02495</name>
</gene>
<dbReference type="InterPro" id="IPR009014">
    <property type="entry name" value="Transketo_C/PFOR_II"/>
</dbReference>
<dbReference type="InterPro" id="IPR033412">
    <property type="entry name" value="PFOR_II"/>
</dbReference>
<protein>
    <recommendedName>
        <fullName evidence="6">Pyruvate ferredoxin oxidoreductase</fullName>
    </recommendedName>
</protein>
<evidence type="ECO:0000259" key="2">
    <source>
        <dbReference type="Pfam" id="PF01855"/>
    </source>
</evidence>
<reference evidence="4 5" key="1">
    <citation type="journal article" date="2016" name="Nat. Commun.">
        <title>Thousands of microbial genomes shed light on interconnected biogeochemical processes in an aquifer system.</title>
        <authorList>
            <person name="Anantharaman K."/>
            <person name="Brown C.T."/>
            <person name="Hug L.A."/>
            <person name="Sharon I."/>
            <person name="Castelle C.J."/>
            <person name="Probst A.J."/>
            <person name="Thomas B.C."/>
            <person name="Singh A."/>
            <person name="Wilkins M.J."/>
            <person name="Karaoz U."/>
            <person name="Brodie E.L."/>
            <person name="Williams K.H."/>
            <person name="Hubbard S.S."/>
            <person name="Banfield J.F."/>
        </authorList>
    </citation>
    <scope>NUCLEOTIDE SEQUENCE [LARGE SCALE GENOMIC DNA]</scope>
</reference>
<proteinExistence type="predicted"/>
<dbReference type="InterPro" id="IPR029061">
    <property type="entry name" value="THDP-binding"/>
</dbReference>
<sequence length="386" mass="42856">MIKFQEGSETIAETIRLCRPKVIAAYPITPQTHIVESLARSNTKDFEYILAESEMSAASIVLGASATGVRTYTATSSQGLLLMTEVLFDIAGLRLPVVMTCANRAVSAPINIWNDEQDIMTIRDAGWIILFAESNQQAADLHIQAYKIAEKISLPVAVCVDGFALTHTFEAVELRDQKMIDKFLPKYQPKKESFLDPENPVTLGGLCTPATYMPIRKNMHQDLLTSKKIIKETFLKFNNLFSVKKIFGDCKISDGLIEYSGPNNPELVFIASGSVLGTIKSTYDYNLRQKNKIGVLNIKSLRPFPDKEIINFISKIKPKNIAVIDRSISLGQTGILFSEIKTACYGKAGVKIKNFIMGLGGKNITPKDIQNIVINFKSKSEFQFVL</sequence>
<dbReference type="SUPFAM" id="SSF52922">
    <property type="entry name" value="TK C-terminal domain-like"/>
    <property type="match status" value="1"/>
</dbReference>
<dbReference type="InterPro" id="IPR050722">
    <property type="entry name" value="Pyruvate:ferred/Flavod_OxRd"/>
</dbReference>
<dbReference type="Proteomes" id="UP000177407">
    <property type="component" value="Unassembled WGS sequence"/>
</dbReference>